<dbReference type="KEGG" id="lug:FPZ22_01455"/>
<evidence type="ECO:0000313" key="1">
    <source>
        <dbReference type="EMBL" id="QDW65727.1"/>
    </source>
</evidence>
<accession>A0A518N1C9</accession>
<dbReference type="Proteomes" id="UP000316584">
    <property type="component" value="Chromosome"/>
</dbReference>
<sequence>MSAIDIHHPHRLPMPRARAVAQQVADKLVDRFGVECRWSDDVLDFSRAGVDGSIALRPGEVHVTARLGFLFAAMQGPIEAEIRRVLGTHFG</sequence>
<gene>
    <name evidence="1" type="ORF">FPZ22_01455</name>
</gene>
<evidence type="ECO:0000313" key="2">
    <source>
        <dbReference type="Proteomes" id="UP000316584"/>
    </source>
</evidence>
<dbReference type="OrthoDB" id="287584at2"/>
<dbReference type="NCBIfam" id="TIGR02610">
    <property type="entry name" value="PHA_gran_rgn"/>
    <property type="match status" value="1"/>
</dbReference>
<organism evidence="1 2">
    <name type="scientific">Luteimonas granuli</name>
    <dbReference type="NCBI Taxonomy" id="1176533"/>
    <lineage>
        <taxon>Bacteria</taxon>
        <taxon>Pseudomonadati</taxon>
        <taxon>Pseudomonadota</taxon>
        <taxon>Gammaproteobacteria</taxon>
        <taxon>Lysobacterales</taxon>
        <taxon>Lysobacteraceae</taxon>
        <taxon>Luteimonas</taxon>
    </lineage>
</organism>
<dbReference type="AlphaFoldDB" id="A0A518N1C9"/>
<protein>
    <submittedName>
        <fullName evidence="1">Polyhydroxyalkanoic acid synthase</fullName>
    </submittedName>
</protein>
<name>A0A518N1C9_9GAMM</name>
<proteinExistence type="predicted"/>
<dbReference type="EMBL" id="CP042218">
    <property type="protein sequence ID" value="QDW65727.1"/>
    <property type="molecule type" value="Genomic_DNA"/>
</dbReference>
<reference evidence="1 2" key="1">
    <citation type="submission" date="2019-07" db="EMBL/GenBank/DDBJ databases">
        <title>Full genome sequence of Luteimonas sp. Gr-4.</title>
        <authorList>
            <person name="Im W.-T."/>
        </authorList>
    </citation>
    <scope>NUCLEOTIDE SEQUENCE [LARGE SCALE GENOMIC DNA]</scope>
    <source>
        <strain evidence="1 2">Gr-4</strain>
    </source>
</reference>
<dbReference type="InterPro" id="IPR013433">
    <property type="entry name" value="PHA_gran_rgn"/>
</dbReference>
<dbReference type="Pfam" id="PF09650">
    <property type="entry name" value="PHA_gran_rgn"/>
    <property type="match status" value="1"/>
</dbReference>
<dbReference type="RefSeq" id="WP_144889608.1">
    <property type="nucleotide sequence ID" value="NZ_CP042218.1"/>
</dbReference>
<keyword evidence="2" id="KW-1185">Reference proteome</keyword>